<protein>
    <submittedName>
        <fullName evidence="1">Uncharacterized protein</fullName>
    </submittedName>
</protein>
<dbReference type="GeneID" id="85451951"/>
<comment type="caution">
    <text evidence="1">The sequence shown here is derived from an EMBL/GenBank/DDBJ whole genome shotgun (WGS) entry which is preliminary data.</text>
</comment>
<dbReference type="RefSeq" id="XP_060422548.1">
    <property type="nucleotide sequence ID" value="XM_060567425.1"/>
</dbReference>
<evidence type="ECO:0000313" key="1">
    <source>
        <dbReference type="EMBL" id="KAK1657784.1"/>
    </source>
</evidence>
<proteinExistence type="predicted"/>
<dbReference type="Proteomes" id="UP001224890">
    <property type="component" value="Unassembled WGS sequence"/>
</dbReference>
<organism evidence="1 2">
    <name type="scientific">Colletotrichum godetiae</name>
    <dbReference type="NCBI Taxonomy" id="1209918"/>
    <lineage>
        <taxon>Eukaryota</taxon>
        <taxon>Fungi</taxon>
        <taxon>Dikarya</taxon>
        <taxon>Ascomycota</taxon>
        <taxon>Pezizomycotina</taxon>
        <taxon>Sordariomycetes</taxon>
        <taxon>Hypocreomycetidae</taxon>
        <taxon>Glomerellales</taxon>
        <taxon>Glomerellaceae</taxon>
        <taxon>Colletotrichum</taxon>
        <taxon>Colletotrichum acutatum species complex</taxon>
    </lineage>
</organism>
<sequence length="112" mass="12331">MPWRGAAYLTSAPFSYALTHPTEVVALAHTIHHPVFHLVSHSFSLRVHPPPTTQDTYLRLSLPHLFLFPKLDPSTSEGPGPGKLDLHDAGSWVTASWVLPSLTYCPASPYGY</sequence>
<evidence type="ECO:0000313" key="2">
    <source>
        <dbReference type="Proteomes" id="UP001224890"/>
    </source>
</evidence>
<keyword evidence="2" id="KW-1185">Reference proteome</keyword>
<accession>A0AAJ0EQP4</accession>
<reference evidence="1" key="1">
    <citation type="submission" date="2021-06" db="EMBL/GenBank/DDBJ databases">
        <title>Comparative genomics, transcriptomics and evolutionary studies reveal genomic signatures of adaptation to plant cell wall in hemibiotrophic fungi.</title>
        <authorList>
            <consortium name="DOE Joint Genome Institute"/>
            <person name="Baroncelli R."/>
            <person name="Diaz J.F."/>
            <person name="Benocci T."/>
            <person name="Peng M."/>
            <person name="Battaglia E."/>
            <person name="Haridas S."/>
            <person name="Andreopoulos W."/>
            <person name="Labutti K."/>
            <person name="Pangilinan J."/>
            <person name="Floch G.L."/>
            <person name="Makela M.R."/>
            <person name="Henrissat B."/>
            <person name="Grigoriev I.V."/>
            <person name="Crouch J.A."/>
            <person name="De Vries R.P."/>
            <person name="Sukno S.A."/>
            <person name="Thon M.R."/>
        </authorList>
    </citation>
    <scope>NUCLEOTIDE SEQUENCE</scope>
    <source>
        <strain evidence="1">CBS 193.32</strain>
    </source>
</reference>
<dbReference type="AlphaFoldDB" id="A0AAJ0EQP4"/>
<name>A0AAJ0EQP4_9PEZI</name>
<dbReference type="EMBL" id="JAHMHR010000084">
    <property type="protein sequence ID" value="KAK1657784.1"/>
    <property type="molecule type" value="Genomic_DNA"/>
</dbReference>
<gene>
    <name evidence="1" type="ORF">BDP55DRAFT_417966</name>
</gene>